<name>A0A673U626_SURSU</name>
<dbReference type="GO" id="GO:0019841">
    <property type="term" value="F:retinol binding"/>
    <property type="evidence" value="ECO:0007669"/>
    <property type="project" value="UniProtKB-KW"/>
</dbReference>
<organism evidence="11 12">
    <name type="scientific">Suricata suricatta</name>
    <name type="common">Meerkat</name>
    <dbReference type="NCBI Taxonomy" id="37032"/>
    <lineage>
        <taxon>Eukaryota</taxon>
        <taxon>Metazoa</taxon>
        <taxon>Chordata</taxon>
        <taxon>Craniata</taxon>
        <taxon>Vertebrata</taxon>
        <taxon>Euteleostomi</taxon>
        <taxon>Mammalia</taxon>
        <taxon>Eutheria</taxon>
        <taxon>Laurasiatheria</taxon>
        <taxon>Carnivora</taxon>
        <taxon>Feliformia</taxon>
        <taxon>Herpestidae</taxon>
        <taxon>Suricata</taxon>
    </lineage>
</organism>
<evidence type="ECO:0000256" key="9">
    <source>
        <dbReference type="SAM" id="SignalP"/>
    </source>
</evidence>
<feature type="domain" description="Lipocalin/cytosolic fatty-acid binding" evidence="10">
    <location>
        <begin position="34"/>
        <end position="103"/>
    </location>
</feature>
<reference evidence="11 12" key="1">
    <citation type="submission" date="2019-05" db="EMBL/GenBank/DDBJ databases">
        <title>A Chromosome-scale Meerkat (S. suricatta) Genome Assembly.</title>
        <authorList>
            <person name="Dudchenko O."/>
            <person name="Lieberman Aiden E."/>
            <person name="Tung J."/>
            <person name="Barreiro L.B."/>
            <person name="Clutton-Brock T.H."/>
        </authorList>
    </citation>
    <scope>NUCLEOTIDE SEQUENCE [LARGE SCALE GENOMIC DNA]</scope>
</reference>
<evidence type="ECO:0000256" key="4">
    <source>
        <dbReference type="ARBA" id="ARBA00022525"/>
    </source>
</evidence>
<dbReference type="PROSITE" id="PS00213">
    <property type="entry name" value="LIPOCALIN"/>
    <property type="match status" value="1"/>
</dbReference>
<dbReference type="SUPFAM" id="SSF50814">
    <property type="entry name" value="Lipocalins"/>
    <property type="match status" value="1"/>
</dbReference>
<evidence type="ECO:0000256" key="6">
    <source>
        <dbReference type="ARBA" id="ARBA00023072"/>
    </source>
</evidence>
<evidence type="ECO:0000256" key="1">
    <source>
        <dbReference type="ARBA" id="ARBA00004613"/>
    </source>
</evidence>
<protein>
    <recommendedName>
        <fullName evidence="10">Lipocalin/cytosolic fatty-acid binding domain-containing protein</fullName>
    </recommendedName>
</protein>
<proteinExistence type="inferred from homology"/>
<dbReference type="Gene3D" id="2.40.128.20">
    <property type="match status" value="1"/>
</dbReference>
<dbReference type="AlphaFoldDB" id="A0A673U626"/>
<dbReference type="InterPro" id="IPR002447">
    <property type="entry name" value="Blactoglobulin"/>
</dbReference>
<evidence type="ECO:0000256" key="2">
    <source>
        <dbReference type="ARBA" id="ARBA00006889"/>
    </source>
</evidence>
<sequence>MQRLLLALGLALVCGVQAATVLQPVEELNLQKVAGTWHSVAMAARDISLLLETGPLRVYVQELSPTPEGNLEVILSKREDGRCVQKKVMAEKTELPAEFKINTRTLKADKKVLEKFNRALQTLPVHIWLVFDLTQGAEQCRV</sequence>
<dbReference type="InterPro" id="IPR022272">
    <property type="entry name" value="Lipocalin_CS"/>
</dbReference>
<evidence type="ECO:0000313" key="11">
    <source>
        <dbReference type="Ensembl" id="ENSSSUP00005020908.1"/>
    </source>
</evidence>
<keyword evidence="4" id="KW-0964">Secreted</keyword>
<keyword evidence="5" id="KW-0494">Milk protein</keyword>
<dbReference type="InterPro" id="IPR012674">
    <property type="entry name" value="Calycin"/>
</dbReference>
<keyword evidence="9" id="KW-0732">Signal</keyword>
<dbReference type="Pfam" id="PF00061">
    <property type="entry name" value="Lipocalin"/>
    <property type="match status" value="1"/>
</dbReference>
<keyword evidence="7" id="KW-1015">Disulfide bond</keyword>
<evidence type="ECO:0000256" key="7">
    <source>
        <dbReference type="ARBA" id="ARBA00023157"/>
    </source>
</evidence>
<comment type="subunit">
    <text evidence="3">Monomer.</text>
</comment>
<dbReference type="InterPro" id="IPR000566">
    <property type="entry name" value="Lipocln_cytosolic_FA-bd_dom"/>
</dbReference>
<dbReference type="OMA" id="NYMAVNE"/>
<dbReference type="Proteomes" id="UP000472268">
    <property type="component" value="Chromosome 13"/>
</dbReference>
<evidence type="ECO:0000256" key="8">
    <source>
        <dbReference type="RuleBase" id="RU003695"/>
    </source>
</evidence>
<feature type="chain" id="PRO_5025418797" description="Lipocalin/cytosolic fatty-acid binding domain-containing protein" evidence="9">
    <location>
        <begin position="19"/>
        <end position="142"/>
    </location>
</feature>
<feature type="signal peptide" evidence="9">
    <location>
        <begin position="1"/>
        <end position="18"/>
    </location>
</feature>
<dbReference type="Ensembl" id="ENSSSUT00005023908.1">
    <property type="protein sequence ID" value="ENSSSUP00005020908.1"/>
    <property type="gene ID" value="ENSSSUG00005013514.1"/>
</dbReference>
<dbReference type="PRINTS" id="PR01172">
    <property type="entry name" value="BLCTOGLOBULN"/>
</dbReference>
<reference evidence="11" key="2">
    <citation type="submission" date="2025-08" db="UniProtKB">
        <authorList>
            <consortium name="Ensembl"/>
        </authorList>
    </citation>
    <scope>IDENTIFICATION</scope>
</reference>
<comment type="similarity">
    <text evidence="2 8">Belongs to the calycin superfamily. Lipocalin family.</text>
</comment>
<accession>A0A673U626</accession>
<keyword evidence="6" id="KW-0683">Retinol-binding</keyword>
<reference evidence="11" key="3">
    <citation type="submission" date="2025-09" db="UniProtKB">
        <authorList>
            <consortium name="Ensembl"/>
        </authorList>
    </citation>
    <scope>IDENTIFICATION</scope>
</reference>
<evidence type="ECO:0000256" key="5">
    <source>
        <dbReference type="ARBA" id="ARBA00022743"/>
    </source>
</evidence>
<gene>
    <name evidence="11" type="primary">LOC115276132</name>
</gene>
<dbReference type="GO" id="GO:0005576">
    <property type="term" value="C:extracellular region"/>
    <property type="evidence" value="ECO:0007669"/>
    <property type="project" value="UniProtKB-SubCell"/>
</dbReference>
<comment type="subcellular location">
    <subcellularLocation>
        <location evidence="1">Secreted</location>
    </subcellularLocation>
</comment>
<dbReference type="PANTHER" id="PTHR11430">
    <property type="entry name" value="LIPOCALIN"/>
    <property type="match status" value="1"/>
</dbReference>
<evidence type="ECO:0000259" key="10">
    <source>
        <dbReference type="Pfam" id="PF00061"/>
    </source>
</evidence>
<dbReference type="InterPro" id="IPR002345">
    <property type="entry name" value="Lipocalin"/>
</dbReference>
<evidence type="ECO:0000313" key="12">
    <source>
        <dbReference type="Proteomes" id="UP000472268"/>
    </source>
</evidence>
<evidence type="ECO:0000256" key="3">
    <source>
        <dbReference type="ARBA" id="ARBA00011245"/>
    </source>
</evidence>
<keyword evidence="12" id="KW-1185">Reference proteome</keyword>
<dbReference type="PANTHER" id="PTHR11430:SF117">
    <property type="entry name" value="GLYCODELIN"/>
    <property type="match status" value="1"/>
</dbReference>